<dbReference type="EMBL" id="JAHHGM010000001">
    <property type="protein sequence ID" value="MBT2987669.1"/>
    <property type="molecule type" value="Genomic_DNA"/>
</dbReference>
<keyword evidence="4" id="KW-0472">Membrane</keyword>
<dbReference type="GO" id="GO:0015871">
    <property type="term" value="P:choline transport"/>
    <property type="evidence" value="ECO:0007669"/>
    <property type="project" value="TreeGrafter"/>
</dbReference>
<dbReference type="SUPFAM" id="SSF53850">
    <property type="entry name" value="Periplasmic binding protein-like II"/>
    <property type="match status" value="1"/>
</dbReference>
<dbReference type="GO" id="GO:0031460">
    <property type="term" value="P:glycine betaine transport"/>
    <property type="evidence" value="ECO:0007669"/>
    <property type="project" value="TreeGrafter"/>
</dbReference>
<reference evidence="7 8" key="1">
    <citation type="submission" date="2021-05" db="EMBL/GenBank/DDBJ databases">
        <title>Genetic and Functional Diversity in Clade A Lucinid endosymbionts from the Bahamas.</title>
        <authorList>
            <person name="Giani N.M."/>
            <person name="Engel A.S."/>
            <person name="Campbell B.J."/>
        </authorList>
    </citation>
    <scope>NUCLEOTIDE SEQUENCE [LARGE SCALE GENOMIC DNA]</scope>
    <source>
        <strain evidence="7">LUC16012Gg_MoonRockCtena</strain>
    </source>
</reference>
<keyword evidence="5" id="KW-0732">Signal</keyword>
<dbReference type="Gene3D" id="3.40.190.100">
    <property type="entry name" value="Glycine betaine-binding periplasmic protein, domain 2"/>
    <property type="match status" value="1"/>
</dbReference>
<evidence type="ECO:0000256" key="2">
    <source>
        <dbReference type="ARBA" id="ARBA00022448"/>
    </source>
</evidence>
<protein>
    <submittedName>
        <fullName evidence="7">Glycine betaine ABC transporter substrate-binding protein</fullName>
    </submittedName>
</protein>
<dbReference type="GO" id="GO:0043190">
    <property type="term" value="C:ATP-binding cassette (ABC) transporter complex"/>
    <property type="evidence" value="ECO:0007669"/>
    <property type="project" value="InterPro"/>
</dbReference>
<dbReference type="Gene3D" id="3.40.190.10">
    <property type="entry name" value="Periplasmic binding protein-like II"/>
    <property type="match status" value="1"/>
</dbReference>
<evidence type="ECO:0000313" key="7">
    <source>
        <dbReference type="EMBL" id="MBT2987669.1"/>
    </source>
</evidence>
<dbReference type="CDD" id="cd13639">
    <property type="entry name" value="PBP2_OpuAC_like"/>
    <property type="match status" value="1"/>
</dbReference>
<dbReference type="GO" id="GO:0015226">
    <property type="term" value="F:carnitine transmembrane transporter activity"/>
    <property type="evidence" value="ECO:0007669"/>
    <property type="project" value="TreeGrafter"/>
</dbReference>
<sequence length="288" mass="32979">MKNWLRLCLVVLVISTAHAADKIPLRIGWTAWSDAEAVTRLAARILESRLDQPVDLMLLDIGIQYQGLANGDIDAMLMAWLPLTHKPYMDKVGDQLVNLGPLYTRARLGWVVPDYIPKDQLNSIEDLRDRKVMRKLSNQIHGIDPGAGLMQASENAIEDYGLDRYRLISSSGAGMTAALTRAIKRQKWIVVTGWSPHWMFSRWKLRYLEDPQGSLGGRERIHALVRKGFYQDFPVEVTEFLTRLYLPLDELETLMDRANDISYDEAVDEYISNHPRRVDYWVSGKLDP</sequence>
<name>A0A944M7G9_9GAMM</name>
<gene>
    <name evidence="7" type="ORF">KME65_01775</name>
</gene>
<comment type="caution">
    <text evidence="7">The sequence shown here is derived from an EMBL/GenBank/DDBJ whole genome shotgun (WGS) entry which is preliminary data.</text>
</comment>
<comment type="subcellular location">
    <subcellularLocation>
        <location evidence="1">Cell membrane</location>
    </subcellularLocation>
</comment>
<accession>A0A944M7G9</accession>
<dbReference type="InterPro" id="IPR007210">
    <property type="entry name" value="ABC_Gly_betaine_transp_sub-bd"/>
</dbReference>
<evidence type="ECO:0000256" key="3">
    <source>
        <dbReference type="ARBA" id="ARBA00022475"/>
    </source>
</evidence>
<dbReference type="Pfam" id="PF04069">
    <property type="entry name" value="OpuAC"/>
    <property type="match status" value="1"/>
</dbReference>
<keyword evidence="2" id="KW-0813">Transport</keyword>
<feature type="chain" id="PRO_5037544336" evidence="5">
    <location>
        <begin position="20"/>
        <end position="288"/>
    </location>
</feature>
<feature type="signal peptide" evidence="5">
    <location>
        <begin position="1"/>
        <end position="19"/>
    </location>
</feature>
<organism evidence="7 8">
    <name type="scientific">Candidatus Thiodiazotropha taylori</name>
    <dbReference type="NCBI Taxonomy" id="2792791"/>
    <lineage>
        <taxon>Bacteria</taxon>
        <taxon>Pseudomonadati</taxon>
        <taxon>Pseudomonadota</taxon>
        <taxon>Gammaproteobacteria</taxon>
        <taxon>Chromatiales</taxon>
        <taxon>Sedimenticolaceae</taxon>
        <taxon>Candidatus Thiodiazotropha</taxon>
    </lineage>
</organism>
<feature type="domain" description="ABC-type glycine betaine transport system substrate-binding" evidence="6">
    <location>
        <begin position="24"/>
        <end position="272"/>
    </location>
</feature>
<dbReference type="PANTHER" id="PTHR47737:SF1">
    <property type="entry name" value="GLYCINE BETAINE_PROLINE BETAINE TRANSPORT SYSTEM PERMEASE PROTEIN PROW"/>
    <property type="match status" value="1"/>
</dbReference>
<dbReference type="Proteomes" id="UP000770889">
    <property type="component" value="Unassembled WGS sequence"/>
</dbReference>
<evidence type="ECO:0000259" key="6">
    <source>
        <dbReference type="Pfam" id="PF04069"/>
    </source>
</evidence>
<evidence type="ECO:0000256" key="4">
    <source>
        <dbReference type="ARBA" id="ARBA00023136"/>
    </source>
</evidence>
<proteinExistence type="predicted"/>
<evidence type="ECO:0000256" key="1">
    <source>
        <dbReference type="ARBA" id="ARBA00004236"/>
    </source>
</evidence>
<evidence type="ECO:0000313" key="8">
    <source>
        <dbReference type="Proteomes" id="UP000770889"/>
    </source>
</evidence>
<dbReference type="AlphaFoldDB" id="A0A944M7G9"/>
<dbReference type="PANTHER" id="PTHR47737">
    <property type="entry name" value="GLYCINE BETAINE/PROLINE BETAINE TRANSPORT SYSTEM PERMEASE PROTEIN PROW"/>
    <property type="match status" value="1"/>
</dbReference>
<evidence type="ECO:0000256" key="5">
    <source>
        <dbReference type="SAM" id="SignalP"/>
    </source>
</evidence>
<dbReference type="GO" id="GO:0005275">
    <property type="term" value="F:amine transmembrane transporter activity"/>
    <property type="evidence" value="ECO:0007669"/>
    <property type="project" value="TreeGrafter"/>
</dbReference>
<keyword evidence="3" id="KW-1003">Cell membrane</keyword>